<dbReference type="SUPFAM" id="SSF52540">
    <property type="entry name" value="P-loop containing nucleoside triphosphate hydrolases"/>
    <property type="match status" value="1"/>
</dbReference>
<dbReference type="Proteomes" id="UP000799291">
    <property type="component" value="Unassembled WGS sequence"/>
</dbReference>
<gene>
    <name evidence="5" type="ORF">K458DRAFT_374392</name>
</gene>
<organism evidence="5 6">
    <name type="scientific">Lentithecium fluviatile CBS 122367</name>
    <dbReference type="NCBI Taxonomy" id="1168545"/>
    <lineage>
        <taxon>Eukaryota</taxon>
        <taxon>Fungi</taxon>
        <taxon>Dikarya</taxon>
        <taxon>Ascomycota</taxon>
        <taxon>Pezizomycotina</taxon>
        <taxon>Dothideomycetes</taxon>
        <taxon>Pleosporomycetidae</taxon>
        <taxon>Pleosporales</taxon>
        <taxon>Massarineae</taxon>
        <taxon>Lentitheciaceae</taxon>
        <taxon>Lentithecium</taxon>
    </lineage>
</organism>
<dbReference type="Pfam" id="PF00400">
    <property type="entry name" value="WD40"/>
    <property type="match status" value="1"/>
</dbReference>
<dbReference type="InterPro" id="IPR035994">
    <property type="entry name" value="Nucleoside_phosphorylase_sf"/>
</dbReference>
<dbReference type="InterPro" id="IPR053137">
    <property type="entry name" value="NLR-like"/>
</dbReference>
<proteinExistence type="predicted"/>
<dbReference type="PROSITE" id="PS50082">
    <property type="entry name" value="WD_REPEATS_2"/>
    <property type="match status" value="1"/>
</dbReference>
<evidence type="ECO:0000259" key="4">
    <source>
        <dbReference type="PROSITE" id="PS50837"/>
    </source>
</evidence>
<accession>A0A6G1IPV5</accession>
<feature type="repeat" description="WD" evidence="2">
    <location>
        <begin position="927"/>
        <end position="950"/>
    </location>
</feature>
<dbReference type="Gene3D" id="2.130.10.10">
    <property type="entry name" value="YVTN repeat-like/Quinoprotein amine dehydrogenase"/>
    <property type="match status" value="1"/>
</dbReference>
<dbReference type="InterPro" id="IPR001680">
    <property type="entry name" value="WD40_rpt"/>
</dbReference>
<dbReference type="InterPro" id="IPR027417">
    <property type="entry name" value="P-loop_NTPase"/>
</dbReference>
<sequence length="1054" mass="117310">MSRRLPREQYTVGWVCALPVELAAALEMLDEEHDLPERYDNDENLYHLGSIAGHNVVVVCLPAGRIGNNPAAAVAMQTKAAFRGIRFGLMVGIGGGVPRAGVDIRLGDVVVSQPDKTFGGVVQYDSGKATLGGFERTGSLNSPPGILLAAVASVQANEFRGKSKLTEHIAKLENVPKFRRDKAGLDILFEATYNHGGGQTCGSCSTDRQEARQPRESGEEVVAHYGTIASGNQVIKNAAERDKVSAELGGVLCFEMEAAGLMNSFPCLVIRGICDYADSHKNKTWQPYAAGTAAAYAKEVLSMITPADVARTRTVDEAIRSVDQRLNVVDKKADTLLSKIDMARLPTAKGASFDSHIEEHNSTCLQNTRTELLDHIQEWAKDKSGKPIFWLNGAAGTGKSTIARTVARTFADQRQLGASFFFKRGEGECGNATRFFTTIATQLAVRVPEIESGIKKAVDADPAISDKALKDQFEKIILQPLLEVFSLPALVLVIVVDALDECEQDSDIRTILQLLSRTRGLKPVSLRILVTSRPEFHIRLGFKRMHNGTYKDLILHNVSKKTIEHDIRAFFEHELGQIQQQRSLSPNWPSRDQVDALVKQAVPLFIFAATACRYIGDRRDNPKKRLEIILGYRKVTASKLDATYLPILNQLFDEEDEEDKGRWASDFQEIVGSIVVLEAPLSTASLARLLCMSKEDVSCRLDLLHSILSIPDRDDMPVRLLHLSFREFLVDASKEKSPFWVDERARHERLASHCLELMSSLDGLRQNMCGLQPGSLRRKINNGKITSYLSPELQYACRYWVYHIEQSQHHINNKDSTDIFLRKHFLHWLEAMSLIRETNKCAHLLETLYALANPLNSNISLFLQDARRFTLRFRHILEEAPLQIYSSALVFTPEASIIRRAFVDEIPRWIKMLSKREVDWDACRSVLEGHTSWVSAVAFSPDGQLAATGSCRSVLEGHTSWVSAVAFSPDGHCLHTDQGDIPLPSPSTPSPSSQKKQSPNVFIQDQWVVSSDQERLLWLPSEYRPTCSTVDKDLVCLGHSSGRITLLKVSTIRA</sequence>
<evidence type="ECO:0000256" key="3">
    <source>
        <dbReference type="SAM" id="MobiDB-lite"/>
    </source>
</evidence>
<feature type="region of interest" description="Disordered" evidence="3">
    <location>
        <begin position="978"/>
        <end position="997"/>
    </location>
</feature>
<dbReference type="SUPFAM" id="SSF53167">
    <property type="entry name" value="Purine and uridine phosphorylases"/>
    <property type="match status" value="1"/>
</dbReference>
<dbReference type="InterPro" id="IPR036322">
    <property type="entry name" value="WD40_repeat_dom_sf"/>
</dbReference>
<dbReference type="GO" id="GO:0009116">
    <property type="term" value="P:nucleoside metabolic process"/>
    <property type="evidence" value="ECO:0007669"/>
    <property type="project" value="InterPro"/>
</dbReference>
<dbReference type="GO" id="GO:0003824">
    <property type="term" value="F:catalytic activity"/>
    <property type="evidence" value="ECO:0007669"/>
    <property type="project" value="InterPro"/>
</dbReference>
<feature type="domain" description="NACHT" evidence="4">
    <location>
        <begin position="387"/>
        <end position="534"/>
    </location>
</feature>
<protein>
    <submittedName>
        <fullName evidence="5">WD domain protein</fullName>
    </submittedName>
</protein>
<dbReference type="AlphaFoldDB" id="A0A6G1IPV5"/>
<dbReference type="PROSITE" id="PS50837">
    <property type="entry name" value="NACHT"/>
    <property type="match status" value="1"/>
</dbReference>
<dbReference type="Pfam" id="PF24883">
    <property type="entry name" value="NPHP3_N"/>
    <property type="match status" value="1"/>
</dbReference>
<evidence type="ECO:0000313" key="6">
    <source>
        <dbReference type="Proteomes" id="UP000799291"/>
    </source>
</evidence>
<dbReference type="Gene3D" id="3.40.50.300">
    <property type="entry name" value="P-loop containing nucleotide triphosphate hydrolases"/>
    <property type="match status" value="1"/>
</dbReference>
<dbReference type="OrthoDB" id="674604at2759"/>
<dbReference type="InterPro" id="IPR007111">
    <property type="entry name" value="NACHT_NTPase"/>
</dbReference>
<dbReference type="Gene3D" id="3.40.50.1580">
    <property type="entry name" value="Nucleoside phosphorylase domain"/>
    <property type="match status" value="1"/>
</dbReference>
<dbReference type="PANTHER" id="PTHR46082:SF11">
    <property type="entry name" value="AAA+ ATPASE DOMAIN-CONTAINING PROTEIN-RELATED"/>
    <property type="match status" value="1"/>
</dbReference>
<dbReference type="Pfam" id="PF01048">
    <property type="entry name" value="PNP_UDP_1"/>
    <property type="match status" value="1"/>
</dbReference>
<dbReference type="SUPFAM" id="SSF50978">
    <property type="entry name" value="WD40 repeat-like"/>
    <property type="match status" value="1"/>
</dbReference>
<reference evidence="5" key="1">
    <citation type="journal article" date="2020" name="Stud. Mycol.">
        <title>101 Dothideomycetes genomes: a test case for predicting lifestyles and emergence of pathogens.</title>
        <authorList>
            <person name="Haridas S."/>
            <person name="Albert R."/>
            <person name="Binder M."/>
            <person name="Bloem J."/>
            <person name="Labutti K."/>
            <person name="Salamov A."/>
            <person name="Andreopoulos B."/>
            <person name="Baker S."/>
            <person name="Barry K."/>
            <person name="Bills G."/>
            <person name="Bluhm B."/>
            <person name="Cannon C."/>
            <person name="Castanera R."/>
            <person name="Culley D."/>
            <person name="Daum C."/>
            <person name="Ezra D."/>
            <person name="Gonzalez J."/>
            <person name="Henrissat B."/>
            <person name="Kuo A."/>
            <person name="Liang C."/>
            <person name="Lipzen A."/>
            <person name="Lutzoni F."/>
            <person name="Magnuson J."/>
            <person name="Mondo S."/>
            <person name="Nolan M."/>
            <person name="Ohm R."/>
            <person name="Pangilinan J."/>
            <person name="Park H.-J."/>
            <person name="Ramirez L."/>
            <person name="Alfaro M."/>
            <person name="Sun H."/>
            <person name="Tritt A."/>
            <person name="Yoshinaga Y."/>
            <person name="Zwiers L.-H."/>
            <person name="Turgeon B."/>
            <person name="Goodwin S."/>
            <person name="Spatafora J."/>
            <person name="Crous P."/>
            <person name="Grigoriev I."/>
        </authorList>
    </citation>
    <scope>NUCLEOTIDE SEQUENCE</scope>
    <source>
        <strain evidence="5">CBS 122367</strain>
    </source>
</reference>
<evidence type="ECO:0000256" key="1">
    <source>
        <dbReference type="ARBA" id="ARBA00022737"/>
    </source>
</evidence>
<dbReference type="PANTHER" id="PTHR46082">
    <property type="entry name" value="ATP/GTP-BINDING PROTEIN-RELATED"/>
    <property type="match status" value="1"/>
</dbReference>
<keyword evidence="6" id="KW-1185">Reference proteome</keyword>
<evidence type="ECO:0000313" key="5">
    <source>
        <dbReference type="EMBL" id="KAF2679909.1"/>
    </source>
</evidence>
<name>A0A6G1IPV5_9PLEO</name>
<evidence type="ECO:0000256" key="2">
    <source>
        <dbReference type="PROSITE-ProRule" id="PRU00221"/>
    </source>
</evidence>
<dbReference type="InterPro" id="IPR000845">
    <property type="entry name" value="Nucleoside_phosphorylase_d"/>
</dbReference>
<dbReference type="InterPro" id="IPR056884">
    <property type="entry name" value="NPHP3-like_N"/>
</dbReference>
<dbReference type="EMBL" id="MU005600">
    <property type="protein sequence ID" value="KAF2679909.1"/>
    <property type="molecule type" value="Genomic_DNA"/>
</dbReference>
<keyword evidence="2" id="KW-0853">WD repeat</keyword>
<dbReference type="InterPro" id="IPR015943">
    <property type="entry name" value="WD40/YVTN_repeat-like_dom_sf"/>
</dbReference>
<keyword evidence="1" id="KW-0677">Repeat</keyword>